<dbReference type="Pfam" id="PF07603">
    <property type="entry name" value="Lcl_C"/>
    <property type="match status" value="2"/>
</dbReference>
<evidence type="ECO:0000313" key="5">
    <source>
        <dbReference type="Proteomes" id="UP000624703"/>
    </source>
</evidence>
<dbReference type="RefSeq" id="WP_200309757.1">
    <property type="nucleotide sequence ID" value="NZ_JAENIM010000008.1"/>
</dbReference>
<accession>A0A8J7MA32</accession>
<keyword evidence="2" id="KW-0732">Signal</keyword>
<organism evidence="4 5">
    <name type="scientific">Persicirhabdus sediminis</name>
    <dbReference type="NCBI Taxonomy" id="454144"/>
    <lineage>
        <taxon>Bacteria</taxon>
        <taxon>Pseudomonadati</taxon>
        <taxon>Verrucomicrobiota</taxon>
        <taxon>Verrucomicrobiia</taxon>
        <taxon>Verrucomicrobiales</taxon>
        <taxon>Verrucomicrobiaceae</taxon>
        <taxon>Persicirhabdus</taxon>
    </lineage>
</organism>
<dbReference type="Proteomes" id="UP000624703">
    <property type="component" value="Unassembled WGS sequence"/>
</dbReference>
<protein>
    <submittedName>
        <fullName evidence="4">DUF1566 domain-containing protein</fullName>
    </submittedName>
</protein>
<sequence>MKKALCLLLMLLACSVSGQVVINDISPSQAEAGTTGLLVTFTLPASTPPSPPVGNLPSSVTIGSLSGTSITHNSLGVITAVFDIPADEVDGAKDVVLTFSGPTFTQAGGFTVGEEVSQEVSWPNGPPSSGYNLFGPLNSTETYLMDNNKNILKTWSSEYKSGHSCYLTEKGTFMRTANTGSTAIFAGGAGGRVEEYDWDGNLIWAYDYDTADHRQHHDIEVLPNGNILMIAWEVKTLEEALAAGRDPALISEGELWPDKIIEVEPTGSYGGNIVWQWCVWDHLVQDYDASKANYGIVADHAHKINLNYTQSGNNAGIADWNHVNSVDYNAELGHIVLSVRNFSEIWVIDHKTTSAEAAGPAGDLLYRWGNPAAYNSGDTSDQQLFVQHDAQWIAKGLLGEGNIIIFNNGQGRIDGDYSSIEEITPALNEDGSYTMGQPLAPSWNYTSSVPSDFYASRISGVQRLANGNTLICEGTESYAFEVTPDGELVWDHSSSGSLFRFSRYAPDFAGFSNTELAVSQQPYAVVGTGQDQFYGNTNTISQPAIGDDFYGQDANYVSNRPVYELSPDRLTVYDYQTKLSWVKSVDQNGDGLIDTNDKVAWADIPNIVAELNAENYGGFDDWRLPSIKEIYSIIDFRGMDPSGYTGTDTSGLTPYLDRNYFDFGYGDQDAGERIIDAQFWSSSEYVSTVMNGTASAFGFNFGDGRIKGYARDNKGSGAANTMYLRLVRGNSSYGINDFADNENQTVSDFATGLMWAKDDSGFGMNWQDALAWVQEKNAENFLGFNDWRLPNAKEQHTILDYTRSPATHGTAAIDPVFNCTSIIVENGENDFPFYWTSTNHITYNGKSSSAVYHSFGTAFGYFGEQWIDVHGAGAQRSDPKYDDGTDYSEGHGPQGDSIRIDNFARLVRTSLASDDSVGDGILDAWRRKYFGGTGTTTNDQSAAAADPDGNGQTNWQEYLAMTDPTDPNSTFRAELSGDGSYYSFTFPSSSERVYTLWRSADLSEGSWQQVDGQVNLAGSDGYHVLTDPSPTDKQGFYRVEVALP</sequence>
<feature type="signal peptide" evidence="2">
    <location>
        <begin position="1"/>
        <end position="18"/>
    </location>
</feature>
<dbReference type="AlphaFoldDB" id="A0A8J7MA32"/>
<feature type="chain" id="PRO_5035311220" evidence="2">
    <location>
        <begin position="19"/>
        <end position="1044"/>
    </location>
</feature>
<reference evidence="4" key="1">
    <citation type="submission" date="2021-01" db="EMBL/GenBank/DDBJ databases">
        <title>Modified the classification status of verrucomicrobia.</title>
        <authorList>
            <person name="Feng X."/>
        </authorList>
    </citation>
    <scope>NUCLEOTIDE SEQUENCE</scope>
    <source>
        <strain evidence="4">_KCTC 22039</strain>
    </source>
</reference>
<dbReference type="EMBL" id="JAENIM010000008">
    <property type="protein sequence ID" value="MBK1789714.1"/>
    <property type="molecule type" value="Genomic_DNA"/>
</dbReference>
<proteinExistence type="predicted"/>
<comment type="caution">
    <text evidence="4">The sequence shown here is derived from an EMBL/GenBank/DDBJ whole genome shotgun (WGS) entry which is preliminary data.</text>
</comment>
<evidence type="ECO:0000256" key="2">
    <source>
        <dbReference type="SAM" id="SignalP"/>
    </source>
</evidence>
<dbReference type="Pfam" id="PF05935">
    <property type="entry name" value="Arylsulfotrans"/>
    <property type="match status" value="1"/>
</dbReference>
<evidence type="ECO:0000259" key="3">
    <source>
        <dbReference type="Pfam" id="PF07603"/>
    </source>
</evidence>
<evidence type="ECO:0000256" key="1">
    <source>
        <dbReference type="SAM" id="MobiDB-lite"/>
    </source>
</evidence>
<feature type="domain" description="Lcl C-terminal" evidence="3">
    <location>
        <begin position="744"/>
        <end position="858"/>
    </location>
</feature>
<name>A0A8J7MA32_9BACT</name>
<dbReference type="PANTHER" id="PTHR35340">
    <property type="entry name" value="PQQ ENZYME REPEAT PROTEIN-RELATED"/>
    <property type="match status" value="1"/>
</dbReference>
<dbReference type="GO" id="GO:0004062">
    <property type="term" value="F:aryl sulfotransferase activity"/>
    <property type="evidence" value="ECO:0007669"/>
    <property type="project" value="InterPro"/>
</dbReference>
<gene>
    <name evidence="4" type="ORF">JIN82_00950</name>
</gene>
<dbReference type="InterPro" id="IPR053143">
    <property type="entry name" value="Arylsulfate_ST"/>
</dbReference>
<evidence type="ECO:0000313" key="4">
    <source>
        <dbReference type="EMBL" id="MBK1789714.1"/>
    </source>
</evidence>
<dbReference type="InterPro" id="IPR011460">
    <property type="entry name" value="Lcl_C"/>
</dbReference>
<dbReference type="PANTHER" id="PTHR35340:SF5">
    <property type="entry name" value="ASST-DOMAIN-CONTAINING PROTEIN"/>
    <property type="match status" value="1"/>
</dbReference>
<feature type="region of interest" description="Disordered" evidence="1">
    <location>
        <begin position="873"/>
        <end position="896"/>
    </location>
</feature>
<keyword evidence="5" id="KW-1185">Reference proteome</keyword>
<feature type="domain" description="Lcl C-terminal" evidence="3">
    <location>
        <begin position="571"/>
        <end position="728"/>
    </location>
</feature>
<dbReference type="InterPro" id="IPR010262">
    <property type="entry name" value="Arylsulfotransferase_bact"/>
</dbReference>